<dbReference type="PIRSF" id="PIRSF000193">
    <property type="entry name" value="Pyrrol-5-carb_rd"/>
    <property type="match status" value="1"/>
</dbReference>
<dbReference type="PATRIC" id="fig|1280953.3.peg.97"/>
<dbReference type="HAMAP" id="MF_01925">
    <property type="entry name" value="P5C_reductase"/>
    <property type="match status" value="1"/>
</dbReference>
<dbReference type="UniPathway" id="UPA00098">
    <property type="reaction ID" value="UER00361"/>
</dbReference>
<dbReference type="AlphaFoldDB" id="A0A059GCV0"/>
<dbReference type="GO" id="GO:0055129">
    <property type="term" value="P:L-proline biosynthetic process"/>
    <property type="evidence" value="ECO:0007669"/>
    <property type="project" value="UniProtKB-UniRule"/>
</dbReference>
<evidence type="ECO:0000256" key="1">
    <source>
        <dbReference type="ARBA" id="ARBA00005525"/>
    </source>
</evidence>
<dbReference type="Pfam" id="PF14748">
    <property type="entry name" value="P5CR_dimer"/>
    <property type="match status" value="1"/>
</dbReference>
<comment type="catalytic activity">
    <reaction evidence="4">
        <text>L-proline + NADP(+) = (S)-1-pyrroline-5-carboxylate + NADPH + 2 H(+)</text>
        <dbReference type="Rhea" id="RHEA:14109"/>
        <dbReference type="ChEBI" id="CHEBI:15378"/>
        <dbReference type="ChEBI" id="CHEBI:17388"/>
        <dbReference type="ChEBI" id="CHEBI:57783"/>
        <dbReference type="ChEBI" id="CHEBI:58349"/>
        <dbReference type="ChEBI" id="CHEBI:60039"/>
        <dbReference type="EC" id="1.5.1.2"/>
    </reaction>
</comment>
<dbReference type="InterPro" id="IPR029036">
    <property type="entry name" value="P5CR_dimer"/>
</dbReference>
<evidence type="ECO:0000256" key="3">
    <source>
        <dbReference type="ARBA" id="ARBA00023002"/>
    </source>
</evidence>
<evidence type="ECO:0000256" key="4">
    <source>
        <dbReference type="HAMAP-Rule" id="MF_01925"/>
    </source>
</evidence>
<dbReference type="EMBL" id="ARYL01000001">
    <property type="protein sequence ID" value="KDA04318.1"/>
    <property type="molecule type" value="Genomic_DNA"/>
</dbReference>
<evidence type="ECO:0000256" key="5">
    <source>
        <dbReference type="NCBIfam" id="TIGR00112"/>
    </source>
</evidence>
<keyword evidence="4" id="KW-0963">Cytoplasm</keyword>
<evidence type="ECO:0000259" key="7">
    <source>
        <dbReference type="Pfam" id="PF03807"/>
    </source>
</evidence>
<keyword evidence="4" id="KW-0641">Proline biosynthesis</keyword>
<name>A0A059GCV0_9PROT</name>
<dbReference type="PANTHER" id="PTHR11645:SF0">
    <property type="entry name" value="PYRROLINE-5-CARBOXYLATE REDUCTASE 3"/>
    <property type="match status" value="1"/>
</dbReference>
<comment type="catalytic activity">
    <reaction evidence="4">
        <text>L-proline + NAD(+) = (S)-1-pyrroline-5-carboxylate + NADH + 2 H(+)</text>
        <dbReference type="Rhea" id="RHEA:14105"/>
        <dbReference type="ChEBI" id="CHEBI:15378"/>
        <dbReference type="ChEBI" id="CHEBI:17388"/>
        <dbReference type="ChEBI" id="CHEBI:57540"/>
        <dbReference type="ChEBI" id="CHEBI:57945"/>
        <dbReference type="ChEBI" id="CHEBI:60039"/>
        <dbReference type="EC" id="1.5.1.2"/>
    </reaction>
</comment>
<dbReference type="GO" id="GO:0005737">
    <property type="term" value="C:cytoplasm"/>
    <property type="evidence" value="ECO:0007669"/>
    <property type="project" value="UniProtKB-SubCell"/>
</dbReference>
<feature type="domain" description="Pyrroline-5-carboxylate reductase catalytic N-terminal" evidence="7">
    <location>
        <begin position="10"/>
        <end position="100"/>
    </location>
</feature>
<comment type="subcellular location">
    <subcellularLocation>
        <location evidence="4">Cytoplasm</location>
    </subcellularLocation>
</comment>
<dbReference type="FunFam" id="1.10.3730.10:FF:000001">
    <property type="entry name" value="Pyrroline-5-carboxylate reductase"/>
    <property type="match status" value="1"/>
</dbReference>
<dbReference type="InterPro" id="IPR008927">
    <property type="entry name" value="6-PGluconate_DH-like_C_sf"/>
</dbReference>
<dbReference type="Gene3D" id="3.40.50.720">
    <property type="entry name" value="NAD(P)-binding Rossmann-like Domain"/>
    <property type="match status" value="1"/>
</dbReference>
<feature type="domain" description="Pyrroline-5-carboxylate reductase dimerisation" evidence="8">
    <location>
        <begin position="163"/>
        <end position="267"/>
    </location>
</feature>
<accession>A0A059GCV0</accession>
<dbReference type="Proteomes" id="UP000024942">
    <property type="component" value="Unassembled WGS sequence"/>
</dbReference>
<keyword evidence="2 4" id="KW-0521">NADP</keyword>
<evidence type="ECO:0000256" key="6">
    <source>
        <dbReference type="PIRSR" id="PIRSR000193-1"/>
    </source>
</evidence>
<dbReference type="EC" id="1.5.1.2" evidence="4 5"/>
<keyword evidence="3 4" id="KW-0560">Oxidoreductase</keyword>
<dbReference type="GO" id="GO:0004735">
    <property type="term" value="F:pyrroline-5-carboxylate reductase activity"/>
    <property type="evidence" value="ECO:0007669"/>
    <property type="project" value="UniProtKB-UniRule"/>
</dbReference>
<evidence type="ECO:0000256" key="2">
    <source>
        <dbReference type="ARBA" id="ARBA00022857"/>
    </source>
</evidence>
<dbReference type="Pfam" id="PF03807">
    <property type="entry name" value="F420_oxidored"/>
    <property type="match status" value="1"/>
</dbReference>
<sequence>MAGKAVSAPTIVMIGAGRMGAALVRGWLAAKTRSRIILIDPTPSEEVSGWAEAGKVQLNPAPQPADILILCVKPQVFTSVVEDTSAFVGPKTLIVSVMAGILMKQLAAAFDTPRVIRAMPNTPGAIGQGVTVITAPPGADAADIDVVTSLLKPLGDVEGPIDEKLISAAAGVSGCGPAYVFLLAEVMAMAGEAEGLPKDLAARLARKTVEGAAALMASTGEAPDTLRKAVTSPKGVTQAALDILMDEGGMPALMRKALRAAANRERDLSRQKD</sequence>
<evidence type="ECO:0000313" key="10">
    <source>
        <dbReference type="Proteomes" id="UP000024942"/>
    </source>
</evidence>
<dbReference type="eggNOG" id="COG0345">
    <property type="taxonomic scope" value="Bacteria"/>
</dbReference>
<keyword evidence="4" id="KW-0028">Amino-acid biosynthesis</keyword>
<dbReference type="NCBIfam" id="TIGR00112">
    <property type="entry name" value="proC"/>
    <property type="match status" value="1"/>
</dbReference>
<comment type="pathway">
    <text evidence="4">Amino-acid biosynthesis; L-proline biosynthesis; L-proline from L-glutamate 5-semialdehyde: step 1/1.</text>
</comment>
<dbReference type="SUPFAM" id="SSF51735">
    <property type="entry name" value="NAD(P)-binding Rossmann-fold domains"/>
    <property type="match status" value="1"/>
</dbReference>
<organism evidence="9 10">
    <name type="scientific">Hyphomonas oceanitis SCH89</name>
    <dbReference type="NCBI Taxonomy" id="1280953"/>
    <lineage>
        <taxon>Bacteria</taxon>
        <taxon>Pseudomonadati</taxon>
        <taxon>Pseudomonadota</taxon>
        <taxon>Alphaproteobacteria</taxon>
        <taxon>Hyphomonadales</taxon>
        <taxon>Hyphomonadaceae</taxon>
        <taxon>Hyphomonas</taxon>
    </lineage>
</organism>
<feature type="binding site" evidence="6">
    <location>
        <begin position="14"/>
        <end position="19"/>
    </location>
    <ligand>
        <name>NADP(+)</name>
        <dbReference type="ChEBI" id="CHEBI:58349"/>
    </ligand>
</feature>
<comment type="caution">
    <text evidence="9">The sequence shown here is derived from an EMBL/GenBank/DDBJ whole genome shotgun (WGS) entry which is preliminary data.</text>
</comment>
<evidence type="ECO:0000313" key="9">
    <source>
        <dbReference type="EMBL" id="KDA04318.1"/>
    </source>
</evidence>
<dbReference type="InterPro" id="IPR036291">
    <property type="entry name" value="NAD(P)-bd_dom_sf"/>
</dbReference>
<dbReference type="STRING" id="1280953.HOC_00495"/>
<gene>
    <name evidence="4" type="primary">proC</name>
    <name evidence="9" type="ORF">HOC_00495</name>
</gene>
<comment type="function">
    <text evidence="4">Catalyzes the reduction of 1-pyrroline-5-carboxylate (PCA) to L-proline.</text>
</comment>
<protein>
    <recommendedName>
        <fullName evidence="4 5">Pyrroline-5-carboxylate reductase</fullName>
        <shortName evidence="4">P5C reductase</shortName>
        <shortName evidence="4">P5CR</shortName>
        <ecNumber evidence="4 5">1.5.1.2</ecNumber>
    </recommendedName>
    <alternativeName>
        <fullName evidence="4">PCA reductase</fullName>
    </alternativeName>
</protein>
<dbReference type="RefSeq" id="WP_035534680.1">
    <property type="nucleotide sequence ID" value="NZ_ARYL01000001.1"/>
</dbReference>
<evidence type="ECO:0000259" key="8">
    <source>
        <dbReference type="Pfam" id="PF14748"/>
    </source>
</evidence>
<dbReference type="PANTHER" id="PTHR11645">
    <property type="entry name" value="PYRROLINE-5-CARBOXYLATE REDUCTASE"/>
    <property type="match status" value="1"/>
</dbReference>
<dbReference type="SUPFAM" id="SSF48179">
    <property type="entry name" value="6-phosphogluconate dehydrogenase C-terminal domain-like"/>
    <property type="match status" value="1"/>
</dbReference>
<reference evidence="9 10" key="1">
    <citation type="journal article" date="2014" name="Antonie Van Leeuwenhoek">
        <title>Hyphomonas beringensis sp. nov. and Hyphomonas chukchiensis sp. nov., isolated from surface seawater of the Bering Sea and Chukchi Sea.</title>
        <authorList>
            <person name="Li C."/>
            <person name="Lai Q."/>
            <person name="Li G."/>
            <person name="Dong C."/>
            <person name="Wang J."/>
            <person name="Liao Y."/>
            <person name="Shao Z."/>
        </authorList>
    </citation>
    <scope>NUCLEOTIDE SEQUENCE [LARGE SCALE GENOMIC DNA]</scope>
    <source>
        <strain evidence="9 10">SCH89</strain>
    </source>
</reference>
<dbReference type="OrthoDB" id="9805754at2"/>
<dbReference type="InterPro" id="IPR000304">
    <property type="entry name" value="Pyrroline-COOH_reductase"/>
</dbReference>
<comment type="similarity">
    <text evidence="1 4">Belongs to the pyrroline-5-carboxylate reductase family.</text>
</comment>
<keyword evidence="10" id="KW-1185">Reference proteome</keyword>
<proteinExistence type="inferred from homology"/>
<dbReference type="InterPro" id="IPR028939">
    <property type="entry name" value="P5C_Rdtase_cat_N"/>
</dbReference>
<dbReference type="Gene3D" id="1.10.3730.10">
    <property type="entry name" value="ProC C-terminal domain-like"/>
    <property type="match status" value="1"/>
</dbReference>